<protein>
    <recommendedName>
        <fullName evidence="1">DUF6946 domain-containing protein</fullName>
    </recommendedName>
</protein>
<evidence type="ECO:0000313" key="3">
    <source>
        <dbReference type="Proteomes" id="UP000199759"/>
    </source>
</evidence>
<proteinExistence type="predicted"/>
<dbReference type="InterPro" id="IPR054024">
    <property type="entry name" value="DUF6946"/>
</dbReference>
<dbReference type="STRING" id="144026.SAMN04488568_11453"/>
<organism evidence="2 3">
    <name type="scientific">Maricaulis salignorans</name>
    <dbReference type="NCBI Taxonomy" id="144026"/>
    <lineage>
        <taxon>Bacteria</taxon>
        <taxon>Pseudomonadati</taxon>
        <taxon>Pseudomonadota</taxon>
        <taxon>Alphaproteobacteria</taxon>
        <taxon>Maricaulales</taxon>
        <taxon>Maricaulaceae</taxon>
        <taxon>Maricaulis</taxon>
    </lineage>
</organism>
<gene>
    <name evidence="2" type="ORF">SAMN04488568_11453</name>
</gene>
<dbReference type="Pfam" id="PF22187">
    <property type="entry name" value="DUF6946"/>
    <property type="match status" value="1"/>
</dbReference>
<dbReference type="EMBL" id="FNHG01000014">
    <property type="protein sequence ID" value="SDM56658.1"/>
    <property type="molecule type" value="Genomic_DNA"/>
</dbReference>
<feature type="domain" description="DUF6946" evidence="1">
    <location>
        <begin position="16"/>
        <end position="228"/>
    </location>
</feature>
<keyword evidence="3" id="KW-1185">Reference proteome</keyword>
<accession>A0A1G9U9T8</accession>
<dbReference type="Proteomes" id="UP000199759">
    <property type="component" value="Unassembled WGS sequence"/>
</dbReference>
<evidence type="ECO:0000313" key="2">
    <source>
        <dbReference type="EMBL" id="SDM56658.1"/>
    </source>
</evidence>
<sequence>MTQNKRTQRRKNIFVPSTGPDSWHQLLMEPDKQWRAGYSAHSIASAWEDGSGLPKSFGAAFASVGLVEPQVLFAVPEWVTDLPDGYRGSQSDLFALLRTADQLIAVTVEGKVDEPFGPTVEKWLSGTSSARPKRLADLCELLSVAGEVDGSLGYQLFHRTASAIIEANRFKADAAAMIVQSFSKEDRWFDDFSKFAAFLGVADVAKNRLQLVPVSNGCPLYIGWCDQQSGED</sequence>
<reference evidence="2 3" key="1">
    <citation type="submission" date="2016-10" db="EMBL/GenBank/DDBJ databases">
        <authorList>
            <person name="de Groot N.N."/>
        </authorList>
    </citation>
    <scope>NUCLEOTIDE SEQUENCE [LARGE SCALE GENOMIC DNA]</scope>
    <source>
        <strain evidence="2 3">DSM 16077</strain>
    </source>
</reference>
<name>A0A1G9U9T8_9PROT</name>
<dbReference type="RefSeq" id="WP_091770787.1">
    <property type="nucleotide sequence ID" value="NZ_FNHG01000014.1"/>
</dbReference>
<dbReference type="AlphaFoldDB" id="A0A1G9U9T8"/>
<evidence type="ECO:0000259" key="1">
    <source>
        <dbReference type="Pfam" id="PF22187"/>
    </source>
</evidence>